<evidence type="ECO:0000313" key="2">
    <source>
        <dbReference type="EMBL" id="CAD7243467.1"/>
    </source>
</evidence>
<dbReference type="PANTHER" id="PTHR22916:SF3">
    <property type="entry name" value="UDP-GLCNAC:BETAGAL BETA-1,3-N-ACETYLGLUCOSAMINYLTRANSFERASE-LIKE PROTEIN 1"/>
    <property type="match status" value="1"/>
</dbReference>
<reference evidence="2" key="1">
    <citation type="submission" date="2020-11" db="EMBL/GenBank/DDBJ databases">
        <authorList>
            <person name="Tran Van P."/>
        </authorList>
    </citation>
    <scope>NUCLEOTIDE SEQUENCE</scope>
</reference>
<dbReference type="AlphaFoldDB" id="A0A7R8X4L2"/>
<accession>A0A7R8X4L2</accession>
<dbReference type="PANTHER" id="PTHR22916">
    <property type="entry name" value="GLYCOSYLTRANSFERASE"/>
    <property type="match status" value="1"/>
</dbReference>
<dbReference type="EMBL" id="LR899954">
    <property type="protein sequence ID" value="CAD7243467.1"/>
    <property type="molecule type" value="Genomic_DNA"/>
</dbReference>
<protein>
    <recommendedName>
        <fullName evidence="1">Glycosyltransferase 2-like domain-containing protein</fullName>
    </recommendedName>
</protein>
<organism evidence="2">
    <name type="scientific">Darwinula stevensoni</name>
    <dbReference type="NCBI Taxonomy" id="69355"/>
    <lineage>
        <taxon>Eukaryota</taxon>
        <taxon>Metazoa</taxon>
        <taxon>Ecdysozoa</taxon>
        <taxon>Arthropoda</taxon>
        <taxon>Crustacea</taxon>
        <taxon>Oligostraca</taxon>
        <taxon>Ostracoda</taxon>
        <taxon>Podocopa</taxon>
        <taxon>Podocopida</taxon>
        <taxon>Darwinulocopina</taxon>
        <taxon>Darwinuloidea</taxon>
        <taxon>Darwinulidae</taxon>
        <taxon>Darwinula</taxon>
    </lineage>
</organism>
<evidence type="ECO:0000313" key="3">
    <source>
        <dbReference type="Proteomes" id="UP000677054"/>
    </source>
</evidence>
<gene>
    <name evidence="2" type="ORF">DSTB1V02_LOCUS3389</name>
</gene>
<dbReference type="GO" id="GO:0016758">
    <property type="term" value="F:hexosyltransferase activity"/>
    <property type="evidence" value="ECO:0007669"/>
    <property type="project" value="UniProtKB-ARBA"/>
</dbReference>
<keyword evidence="3" id="KW-1185">Reference proteome</keyword>
<name>A0A7R8X4L2_9CRUS</name>
<dbReference type="InterPro" id="IPR029044">
    <property type="entry name" value="Nucleotide-diphossugar_trans"/>
</dbReference>
<dbReference type="Pfam" id="PF00535">
    <property type="entry name" value="Glycos_transf_2"/>
    <property type="match status" value="1"/>
</dbReference>
<dbReference type="EMBL" id="CAJPEV010000437">
    <property type="protein sequence ID" value="CAG0885265.1"/>
    <property type="molecule type" value="Genomic_DNA"/>
</dbReference>
<dbReference type="SUPFAM" id="SSF53448">
    <property type="entry name" value="Nucleotide-diphospho-sugar transferases"/>
    <property type="match status" value="1"/>
</dbReference>
<feature type="domain" description="Glycosyltransferase 2-like" evidence="1">
    <location>
        <begin position="8"/>
        <end position="178"/>
    </location>
</feature>
<dbReference type="Proteomes" id="UP000677054">
    <property type="component" value="Unassembled WGS sequence"/>
</dbReference>
<proteinExistence type="predicted"/>
<dbReference type="OrthoDB" id="206708at2759"/>
<dbReference type="InterPro" id="IPR001173">
    <property type="entry name" value="Glyco_trans_2-like"/>
</dbReference>
<dbReference type="Gene3D" id="3.90.550.10">
    <property type="entry name" value="Spore Coat Polysaccharide Biosynthesis Protein SpsA, Chain A"/>
    <property type="match status" value="1"/>
</dbReference>
<evidence type="ECO:0000259" key="1">
    <source>
        <dbReference type="Pfam" id="PF00535"/>
    </source>
</evidence>
<sequence>MASDFKVSVILPMRNAAEWLPECLKGLLDQSYQDPFEISIFDDNSTDNSLHLVESFREQFAARQITLKVTQIKGGGPLGCGFAKNSAIKASSGEYLCFQDADDISHPNRIELQLQAAMGIPNVLVGSRFFRIPEDSTRRYTSWANRLTPQQLYTQIYTANGPTLIMPTWFCHRSLLQCGGFDETPGVPEDLILFYRHLNRGGSLKRVDEVLVTYRYHSQATTHSIQQETIWFHRLNRFSSCVLSEWNSFTIWNAGKQGRRFYRSLDAKLQKKVVAFCDVDSKKIANGFYIYEESSEVPKPRVPILHFRDASPPFVICVKLDLTGGEFEKNLQSLHLIEGKDYYLFS</sequence>